<feature type="region of interest" description="Disordered" evidence="3">
    <location>
        <begin position="459"/>
        <end position="569"/>
    </location>
</feature>
<feature type="compositionally biased region" description="Low complexity" evidence="3">
    <location>
        <begin position="535"/>
        <end position="544"/>
    </location>
</feature>
<dbReference type="SMART" id="SM00389">
    <property type="entry name" value="HOX"/>
    <property type="match status" value="1"/>
</dbReference>
<feature type="compositionally biased region" description="Low complexity" evidence="3">
    <location>
        <begin position="402"/>
        <end position="424"/>
    </location>
</feature>
<evidence type="ECO:0000256" key="2">
    <source>
        <dbReference type="RuleBase" id="RU000682"/>
    </source>
</evidence>
<reference evidence="5" key="1">
    <citation type="submission" date="2020-05" db="EMBL/GenBank/DDBJ databases">
        <authorList>
            <person name="Rincon C."/>
            <person name="Sanders R I."/>
            <person name="Robbins C."/>
            <person name="Chaturvedi A."/>
        </authorList>
    </citation>
    <scope>NUCLEOTIDE SEQUENCE</scope>
    <source>
        <strain evidence="5">CHB12</strain>
    </source>
</reference>
<comment type="subcellular location">
    <subcellularLocation>
        <location evidence="1 2">Nucleus</location>
    </subcellularLocation>
</comment>
<feature type="compositionally biased region" description="Basic residues" evidence="3">
    <location>
        <begin position="545"/>
        <end position="561"/>
    </location>
</feature>
<feature type="compositionally biased region" description="Polar residues" evidence="3">
    <location>
        <begin position="50"/>
        <end position="75"/>
    </location>
</feature>
<organism evidence="5 6">
    <name type="scientific">Rhizophagus irregularis</name>
    <dbReference type="NCBI Taxonomy" id="588596"/>
    <lineage>
        <taxon>Eukaryota</taxon>
        <taxon>Fungi</taxon>
        <taxon>Fungi incertae sedis</taxon>
        <taxon>Mucoromycota</taxon>
        <taxon>Glomeromycotina</taxon>
        <taxon>Glomeromycetes</taxon>
        <taxon>Glomerales</taxon>
        <taxon>Glomeraceae</taxon>
        <taxon>Rhizophagus</taxon>
    </lineage>
</organism>
<dbReference type="PROSITE" id="PS50071">
    <property type="entry name" value="HOMEOBOX_2"/>
    <property type="match status" value="1"/>
</dbReference>
<dbReference type="InterPro" id="IPR001356">
    <property type="entry name" value="HD"/>
</dbReference>
<evidence type="ECO:0000313" key="6">
    <source>
        <dbReference type="Proteomes" id="UP000684084"/>
    </source>
</evidence>
<evidence type="ECO:0000256" key="1">
    <source>
        <dbReference type="PROSITE-ProRule" id="PRU00108"/>
    </source>
</evidence>
<accession>A0A915YMD5</accession>
<feature type="compositionally biased region" description="Polar residues" evidence="3">
    <location>
        <begin position="183"/>
        <end position="195"/>
    </location>
</feature>
<dbReference type="GO" id="GO:0005634">
    <property type="term" value="C:nucleus"/>
    <property type="evidence" value="ECO:0007669"/>
    <property type="project" value="UniProtKB-SubCell"/>
</dbReference>
<sequence length="854" mass="95944">MVSISSIPATSSSTTTSSRTTMPSQLQQHHDNGVRNDINVVSNQSNNSIMGNTNVKNTHNNRQFLFNNHDPQNQQHHTDSSRINREDEDMLIMDNNDNNKRNDDNVNYKSNTTIDNNSNKNNNIINNNNNHLLNPSSIKNLSSYSRRKSSVLEISSLLCVPYDSPSSEDSMDDESSHLGDTESLGSPNKNLLTPNSSPPFSPPEMTATVDREKRLITNDNNINDNNFHSQHDLQTTQFKNNNNNNNTNNNSSSDYHLRQQQYHYNHESERYIEQERLEDTPWKRPRIINQDDNSKPLVLPSIRSFTSVPDLRIDSENLNGQFINSHHQPSSSLPSTPLSDHGKINSPADHHSPQKTWNNLEQFAAITEACRTSSNTNSSHSSHADIMDNSNIRLPPASSLTNNNHSFDNNNNSSVQQQSSQQSLLLRRSSFEIPQTTRYSPYTPSTLNPYMSSRLLSDQRRHSDLSGYTTSISTSPRNDHSENSYLHHNNNHHHHHNNPSSSPYGYDNRDRHYVQRSHYGGMHSPPSPNTYAVPHHGGYSMSSHNSHHHLQMSHHHHHHHLGSPYMDPTNSATMVKAKRKRANASQLKVLNQVFQHTFFPSTELRIQLGKQLGMSPRTVQIWFQNKRQSWRSKSRATTNSSMKDEDGQIDDGNLDVEGNVNDNNNVVSRRPSNSSLSCSDDDEMGRRTVPDSPTSPTESGYARSDYFIRNNNSNENNVNNMSSNGNVSTSTQNTYFGQSQHSSNNNSNGDYYHNHHRSNSVSTGGSGGNMTGSLQHHNNSSVITTSSSLPPPSSLTNQLPSPAYSTTSSVGNNERLPSISSFSHSNNYDPFTSSRLPAPIMINHRSQAQSSFNC</sequence>
<feature type="region of interest" description="Disordered" evidence="3">
    <location>
        <begin position="626"/>
        <end position="827"/>
    </location>
</feature>
<feature type="compositionally biased region" description="Polar residues" evidence="3">
    <location>
        <begin position="466"/>
        <end position="476"/>
    </location>
</feature>
<feature type="compositionally biased region" description="Low complexity" evidence="3">
    <location>
        <begin position="738"/>
        <end position="748"/>
    </location>
</feature>
<feature type="compositionally biased region" description="Basic and acidic residues" evidence="3">
    <location>
        <begin position="340"/>
        <end position="352"/>
    </location>
</feature>
<dbReference type="VEuPathDB" id="FungiDB:RhiirFUN_015431"/>
<evidence type="ECO:0000259" key="4">
    <source>
        <dbReference type="PROSITE" id="PS50071"/>
    </source>
</evidence>
<feature type="compositionally biased region" description="Low complexity" evidence="3">
    <location>
        <begin position="1"/>
        <end position="24"/>
    </location>
</feature>
<feature type="compositionally biased region" description="Low complexity" evidence="3">
    <location>
        <begin position="372"/>
        <end position="381"/>
    </location>
</feature>
<feature type="region of interest" description="Disordered" evidence="3">
    <location>
        <begin position="1"/>
        <end position="128"/>
    </location>
</feature>
<dbReference type="Pfam" id="PF00046">
    <property type="entry name" value="Homeodomain"/>
    <property type="match status" value="1"/>
</dbReference>
<name>A0A915YMD5_9GLOM</name>
<feature type="compositionally biased region" description="Low complexity" evidence="3">
    <location>
        <begin position="107"/>
        <end position="128"/>
    </location>
</feature>
<dbReference type="GO" id="GO:0003677">
    <property type="term" value="F:DNA binding"/>
    <property type="evidence" value="ECO:0007669"/>
    <property type="project" value="UniProtKB-UniRule"/>
</dbReference>
<feature type="compositionally biased region" description="Low complexity" evidence="3">
    <location>
        <begin position="36"/>
        <end position="49"/>
    </location>
</feature>
<keyword evidence="1 2" id="KW-0539">Nucleus</keyword>
<feature type="DNA-binding region" description="Homeobox" evidence="1">
    <location>
        <begin position="575"/>
        <end position="634"/>
    </location>
</feature>
<feature type="region of interest" description="Disordered" evidence="3">
    <location>
        <begin position="163"/>
        <end position="207"/>
    </location>
</feature>
<proteinExistence type="predicted"/>
<feature type="compositionally biased region" description="Low complexity" evidence="3">
    <location>
        <begin position="710"/>
        <end position="730"/>
    </location>
</feature>
<dbReference type="AlphaFoldDB" id="A0A915YMD5"/>
<feature type="compositionally biased region" description="Low complexity" evidence="3">
    <location>
        <begin position="655"/>
        <end position="678"/>
    </location>
</feature>
<feature type="region of interest" description="Disordered" evidence="3">
    <location>
        <begin position="371"/>
        <end position="424"/>
    </location>
</feature>
<feature type="compositionally biased region" description="Low complexity" evidence="3">
    <location>
        <begin position="778"/>
        <end position="802"/>
    </location>
</feature>
<feature type="domain" description="Homeobox" evidence="4">
    <location>
        <begin position="573"/>
        <end position="633"/>
    </location>
</feature>
<protein>
    <recommendedName>
        <fullName evidence="4">Homeobox domain-containing protein</fullName>
    </recommendedName>
</protein>
<dbReference type="OrthoDB" id="6159439at2759"/>
<dbReference type="Proteomes" id="UP000684084">
    <property type="component" value="Unassembled WGS sequence"/>
</dbReference>
<keyword evidence="1 2" id="KW-0238">DNA-binding</keyword>
<dbReference type="CDD" id="cd00086">
    <property type="entry name" value="homeodomain"/>
    <property type="match status" value="1"/>
</dbReference>
<feature type="region of interest" description="Disordered" evidence="3">
    <location>
        <begin position="321"/>
        <end position="354"/>
    </location>
</feature>
<feature type="compositionally biased region" description="Low complexity" evidence="3">
    <location>
        <begin position="329"/>
        <end position="339"/>
    </location>
</feature>
<feature type="compositionally biased region" description="Polar residues" evidence="3">
    <location>
        <begin position="818"/>
        <end position="827"/>
    </location>
</feature>
<feature type="compositionally biased region" description="Basic and acidic residues" evidence="3">
    <location>
        <begin position="97"/>
        <end position="106"/>
    </location>
</feature>
<gene>
    <name evidence="5" type="ORF">CHRIB12_LOCUS102</name>
</gene>
<evidence type="ECO:0000256" key="3">
    <source>
        <dbReference type="SAM" id="MobiDB-lite"/>
    </source>
</evidence>
<evidence type="ECO:0000313" key="5">
    <source>
        <dbReference type="EMBL" id="CAB5291423.1"/>
    </source>
</evidence>
<dbReference type="EMBL" id="CAGKOT010000001">
    <property type="protein sequence ID" value="CAB5291423.1"/>
    <property type="molecule type" value="Genomic_DNA"/>
</dbReference>
<feature type="compositionally biased region" description="Polar residues" evidence="3">
    <location>
        <begin position="803"/>
        <end position="812"/>
    </location>
</feature>
<keyword evidence="1 2" id="KW-0371">Homeobox</keyword>
<feature type="compositionally biased region" description="Basic and acidic residues" evidence="3">
    <location>
        <begin position="76"/>
        <end position="85"/>
    </location>
</feature>
<comment type="caution">
    <text evidence="5">The sequence shown here is derived from an EMBL/GenBank/DDBJ whole genome shotgun (WGS) entry which is preliminary data.</text>
</comment>